<comment type="caution">
    <text evidence="1">The sequence shown here is derived from an EMBL/GenBank/DDBJ whole genome shotgun (WGS) entry which is preliminary data.</text>
</comment>
<dbReference type="EMBL" id="VSSQ01001704">
    <property type="protein sequence ID" value="MPM10518.1"/>
    <property type="molecule type" value="Genomic_DNA"/>
</dbReference>
<proteinExistence type="predicted"/>
<sequence length="526" mass="58724">MPDALDLLVLVDHRIARGDDAVQHLVHRGKLRRVDPLMALEQQARGVDQPFITRQRHFGRRDFLAHAVHVGDAADQLRIADAAQKAVLLRLARGKVFRRKRRAPDLHGMHPRGLVAIGRKDHDAPIFQPRIAVADDGRLQRALDQVVLEQRHAPAAGLVEDVEHILAVGRTDAAAKAHALHVLLERTVLAVLQVVTAGKDDAVIVGQLNACARNRIHAQHLARQRVVDQVAPLLFAVRQDLQQNHAAHGGVFKHRVVQRLIGFLHRLAVDAKAVVGVVLNLDGERAAQRLHEHLVENVHMRKAALHDLVAAGALPFEIERRWRLDVALAPIVDVLDRLAVGRDRPAEHAHVGDALANLKARQQLAVAHHQLHQPRVLVVRVQLLEILHKALYAEEAVLELHRHDLVAMLGFLQAIQREHILHARGLLEPHEHVVAEHQQIAHLRDVAAHAVVFGAHAHTADDFHLAAAKLFETVLVELAHQGFQRLALRRQTFGQHFIRTTARNGLIDDGGGLFSLRHRAHRLQRE</sequence>
<organism evidence="1">
    <name type="scientific">bioreactor metagenome</name>
    <dbReference type="NCBI Taxonomy" id="1076179"/>
    <lineage>
        <taxon>unclassified sequences</taxon>
        <taxon>metagenomes</taxon>
        <taxon>ecological metagenomes</taxon>
    </lineage>
</organism>
<protein>
    <submittedName>
        <fullName evidence="1">Uncharacterized protein</fullName>
    </submittedName>
</protein>
<accession>A0A644X3Y2</accession>
<gene>
    <name evidence="1" type="ORF">SDC9_56850</name>
</gene>
<dbReference type="AlphaFoldDB" id="A0A644X3Y2"/>
<reference evidence="1" key="1">
    <citation type="submission" date="2019-08" db="EMBL/GenBank/DDBJ databases">
        <authorList>
            <person name="Kucharzyk K."/>
            <person name="Murdoch R.W."/>
            <person name="Higgins S."/>
            <person name="Loffler F."/>
        </authorList>
    </citation>
    <scope>NUCLEOTIDE SEQUENCE</scope>
</reference>
<name>A0A644X3Y2_9ZZZZ</name>
<evidence type="ECO:0000313" key="1">
    <source>
        <dbReference type="EMBL" id="MPM10518.1"/>
    </source>
</evidence>